<name>A0ABD2APN6_VESSQ</name>
<organism evidence="2 3">
    <name type="scientific">Vespula squamosa</name>
    <name type="common">Southern yellow jacket</name>
    <name type="synonym">Wasp</name>
    <dbReference type="NCBI Taxonomy" id="30214"/>
    <lineage>
        <taxon>Eukaryota</taxon>
        <taxon>Metazoa</taxon>
        <taxon>Ecdysozoa</taxon>
        <taxon>Arthropoda</taxon>
        <taxon>Hexapoda</taxon>
        <taxon>Insecta</taxon>
        <taxon>Pterygota</taxon>
        <taxon>Neoptera</taxon>
        <taxon>Endopterygota</taxon>
        <taxon>Hymenoptera</taxon>
        <taxon>Apocrita</taxon>
        <taxon>Aculeata</taxon>
        <taxon>Vespoidea</taxon>
        <taxon>Vespidae</taxon>
        <taxon>Vespinae</taxon>
        <taxon>Vespula</taxon>
    </lineage>
</organism>
<dbReference type="EMBL" id="JAUDFV010000141">
    <property type="protein sequence ID" value="KAL2722577.1"/>
    <property type="molecule type" value="Genomic_DNA"/>
</dbReference>
<dbReference type="PANTHER" id="PTHR41161">
    <property type="entry name" value="PROTEIN NCBP2AS2"/>
    <property type="match status" value="1"/>
</dbReference>
<dbReference type="InterPro" id="IPR042407">
    <property type="entry name" value="NCBP2-AS2"/>
</dbReference>
<accession>A0ABD2APN6</accession>
<keyword evidence="1" id="KW-0175">Coiled coil</keyword>
<proteinExistence type="predicted"/>
<evidence type="ECO:0000313" key="2">
    <source>
        <dbReference type="EMBL" id="KAL2722577.1"/>
    </source>
</evidence>
<dbReference type="Proteomes" id="UP001607302">
    <property type="component" value="Unassembled WGS sequence"/>
</dbReference>
<reference evidence="2 3" key="1">
    <citation type="journal article" date="2024" name="Ann. Entomol. Soc. Am.">
        <title>Genomic analyses of the southern and eastern yellowjacket wasps (Hymenoptera: Vespidae) reveal evolutionary signatures of social life.</title>
        <authorList>
            <person name="Catto M.A."/>
            <person name="Caine P.B."/>
            <person name="Orr S.E."/>
            <person name="Hunt B.G."/>
            <person name="Goodisman M.A.D."/>
        </authorList>
    </citation>
    <scope>NUCLEOTIDE SEQUENCE [LARGE SCALE GENOMIC DNA]</scope>
    <source>
        <strain evidence="2">233</strain>
        <tissue evidence="2">Head and thorax</tissue>
    </source>
</reference>
<protein>
    <submittedName>
        <fullName evidence="2">Protein NCBP2AS2</fullName>
    </submittedName>
</protein>
<gene>
    <name evidence="2" type="ORF">V1478_009440</name>
</gene>
<comment type="caution">
    <text evidence="2">The sequence shown here is derived from an EMBL/GenBank/DDBJ whole genome shotgun (WGS) entry which is preliminary data.</text>
</comment>
<dbReference type="PANTHER" id="PTHR41161:SF1">
    <property type="entry name" value="PROTEIN NCBP2AS2"/>
    <property type="match status" value="1"/>
</dbReference>
<sequence length="99" mass="11620">MGIIRFLMQYLMNNEQLINKLADSKPIRRSAKLIVYLFSQTGKVNNVYKLKSPAEALQILKNFANNMKNELKQVRESKKKYKDTTITLTSIKKERLQKQ</sequence>
<evidence type="ECO:0000313" key="3">
    <source>
        <dbReference type="Proteomes" id="UP001607302"/>
    </source>
</evidence>
<dbReference type="AlphaFoldDB" id="A0ABD2APN6"/>
<keyword evidence="3" id="KW-1185">Reference proteome</keyword>
<feature type="coiled-coil region" evidence="1">
    <location>
        <begin position="57"/>
        <end position="84"/>
    </location>
</feature>
<evidence type="ECO:0000256" key="1">
    <source>
        <dbReference type="SAM" id="Coils"/>
    </source>
</evidence>